<evidence type="ECO:0000256" key="1">
    <source>
        <dbReference type="SAM" id="MobiDB-lite"/>
    </source>
</evidence>
<dbReference type="EMBL" id="JADNRY010000007">
    <property type="protein sequence ID" value="KAF9076034.1"/>
    <property type="molecule type" value="Genomic_DNA"/>
</dbReference>
<feature type="compositionally biased region" description="Polar residues" evidence="1">
    <location>
        <begin position="92"/>
        <end position="102"/>
    </location>
</feature>
<sequence>MHSFRFPRVKNSLSLPYIQKHRRNHTPSLASQVLDIVPPVPAVEQNYSPTLATIDHGSRRLTPLPRFDPFSRPRADSLSSLVEEREADSRPSQRFATTTSPRLKQTATVHEIFSKINRQAASLGVTVRI</sequence>
<dbReference type="OrthoDB" id="3045787at2759"/>
<proteinExistence type="predicted"/>
<accession>A0A9P5Q0H3</accession>
<feature type="compositionally biased region" description="Basic and acidic residues" evidence="1">
    <location>
        <begin position="82"/>
        <end position="91"/>
    </location>
</feature>
<gene>
    <name evidence="2" type="ORF">BDP27DRAFT_1313805</name>
</gene>
<evidence type="ECO:0000313" key="3">
    <source>
        <dbReference type="Proteomes" id="UP000772434"/>
    </source>
</evidence>
<feature type="region of interest" description="Disordered" evidence="1">
    <location>
        <begin position="63"/>
        <end position="102"/>
    </location>
</feature>
<comment type="caution">
    <text evidence="2">The sequence shown here is derived from an EMBL/GenBank/DDBJ whole genome shotgun (WGS) entry which is preliminary data.</text>
</comment>
<protein>
    <submittedName>
        <fullName evidence="2">Uncharacterized protein</fullName>
    </submittedName>
</protein>
<evidence type="ECO:0000313" key="2">
    <source>
        <dbReference type="EMBL" id="KAF9076034.1"/>
    </source>
</evidence>
<keyword evidence="3" id="KW-1185">Reference proteome</keyword>
<reference evidence="2" key="1">
    <citation type="submission" date="2020-11" db="EMBL/GenBank/DDBJ databases">
        <authorList>
            <consortium name="DOE Joint Genome Institute"/>
            <person name="Ahrendt S."/>
            <person name="Riley R."/>
            <person name="Andreopoulos W."/>
            <person name="Labutti K."/>
            <person name="Pangilinan J."/>
            <person name="Ruiz-Duenas F.J."/>
            <person name="Barrasa J.M."/>
            <person name="Sanchez-Garcia M."/>
            <person name="Camarero S."/>
            <person name="Miyauchi S."/>
            <person name="Serrano A."/>
            <person name="Linde D."/>
            <person name="Babiker R."/>
            <person name="Drula E."/>
            <person name="Ayuso-Fernandez I."/>
            <person name="Pacheco R."/>
            <person name="Padilla G."/>
            <person name="Ferreira P."/>
            <person name="Barriuso J."/>
            <person name="Kellner H."/>
            <person name="Castanera R."/>
            <person name="Alfaro M."/>
            <person name="Ramirez L."/>
            <person name="Pisabarro A.G."/>
            <person name="Kuo A."/>
            <person name="Tritt A."/>
            <person name="Lipzen A."/>
            <person name="He G."/>
            <person name="Yan M."/>
            <person name="Ng V."/>
            <person name="Cullen D."/>
            <person name="Martin F."/>
            <person name="Rosso M.-N."/>
            <person name="Henrissat B."/>
            <person name="Hibbett D."/>
            <person name="Martinez A.T."/>
            <person name="Grigoriev I.V."/>
        </authorList>
    </citation>
    <scope>NUCLEOTIDE SEQUENCE</scope>
    <source>
        <strain evidence="2">AH 40177</strain>
    </source>
</reference>
<dbReference type="Proteomes" id="UP000772434">
    <property type="component" value="Unassembled WGS sequence"/>
</dbReference>
<organism evidence="2 3">
    <name type="scientific">Rhodocollybia butyracea</name>
    <dbReference type="NCBI Taxonomy" id="206335"/>
    <lineage>
        <taxon>Eukaryota</taxon>
        <taxon>Fungi</taxon>
        <taxon>Dikarya</taxon>
        <taxon>Basidiomycota</taxon>
        <taxon>Agaricomycotina</taxon>
        <taxon>Agaricomycetes</taxon>
        <taxon>Agaricomycetidae</taxon>
        <taxon>Agaricales</taxon>
        <taxon>Marasmiineae</taxon>
        <taxon>Omphalotaceae</taxon>
        <taxon>Rhodocollybia</taxon>
    </lineage>
</organism>
<name>A0A9P5Q0H3_9AGAR</name>
<dbReference type="AlphaFoldDB" id="A0A9P5Q0H3"/>